<dbReference type="Proteomes" id="UP000494165">
    <property type="component" value="Unassembled WGS sequence"/>
</dbReference>
<evidence type="ECO:0000256" key="3">
    <source>
        <dbReference type="SAM" id="SignalP"/>
    </source>
</evidence>
<protein>
    <submittedName>
        <fullName evidence="4">Uncharacterized protein</fullName>
    </submittedName>
</protein>
<comment type="caution">
    <text evidence="2">Lacks conserved residue(s) required for the propagation of feature annotation.</text>
</comment>
<evidence type="ECO:0000313" key="4">
    <source>
        <dbReference type="EMBL" id="CAB3366496.1"/>
    </source>
</evidence>
<dbReference type="InterPro" id="IPR023415">
    <property type="entry name" value="LDLR_class-A_CS"/>
</dbReference>
<dbReference type="EMBL" id="CADEPI010000025">
    <property type="protein sequence ID" value="CAB3366496.1"/>
    <property type="molecule type" value="Genomic_DNA"/>
</dbReference>
<comment type="caution">
    <text evidence="4">The sequence shown here is derived from an EMBL/GenBank/DDBJ whole genome shotgun (WGS) entry which is preliminary data.</text>
</comment>
<dbReference type="GO" id="GO:0030297">
    <property type="term" value="F:transmembrane receptor protein tyrosine kinase activator activity"/>
    <property type="evidence" value="ECO:0007669"/>
    <property type="project" value="TreeGrafter"/>
</dbReference>
<feature type="signal peptide" evidence="3">
    <location>
        <begin position="1"/>
        <end position="23"/>
    </location>
</feature>
<keyword evidence="3" id="KW-0732">Signal</keyword>
<accession>A0A8S1CAT7</accession>
<dbReference type="PANTHER" id="PTHR21105">
    <property type="entry name" value="GH16255P"/>
    <property type="match status" value="1"/>
</dbReference>
<dbReference type="InterPro" id="IPR002172">
    <property type="entry name" value="LDrepeatLR_classA_rpt"/>
</dbReference>
<evidence type="ECO:0000256" key="2">
    <source>
        <dbReference type="PROSITE-ProRule" id="PRU00124"/>
    </source>
</evidence>
<dbReference type="InterPro" id="IPR036055">
    <property type="entry name" value="LDL_receptor-like_sf"/>
</dbReference>
<proteinExistence type="predicted"/>
<dbReference type="PANTHER" id="PTHR21105:SF0">
    <property type="entry name" value="GH16255P"/>
    <property type="match status" value="1"/>
</dbReference>
<evidence type="ECO:0000256" key="1">
    <source>
        <dbReference type="ARBA" id="ARBA00023157"/>
    </source>
</evidence>
<keyword evidence="5" id="KW-1185">Reference proteome</keyword>
<sequence>MHREAVLLAALLFVGVLSSPAASEPSRTKRSIASMPELGSLLSPGFVQRVQQDKEGDQEEVQDKRHSKHHPYSEYLFWLRSGECPDSEEGSPGFFCPTPDTNGQWRCVTEFQLCDHMRDCPNGEDELPTHCLFYSVIQTHFSKLTKSLLLRPILSKHNHV</sequence>
<dbReference type="AlphaFoldDB" id="A0A8S1CAT7"/>
<dbReference type="GO" id="GO:0043195">
    <property type="term" value="C:terminal bouton"/>
    <property type="evidence" value="ECO:0007669"/>
    <property type="project" value="TreeGrafter"/>
</dbReference>
<dbReference type="SUPFAM" id="SSF57424">
    <property type="entry name" value="LDL receptor-like module"/>
    <property type="match status" value="1"/>
</dbReference>
<dbReference type="Gene3D" id="2.40.128.620">
    <property type="match status" value="1"/>
</dbReference>
<reference evidence="4 5" key="1">
    <citation type="submission" date="2020-04" db="EMBL/GenBank/DDBJ databases">
        <authorList>
            <person name="Alioto T."/>
            <person name="Alioto T."/>
            <person name="Gomez Garrido J."/>
        </authorList>
    </citation>
    <scope>NUCLEOTIDE SEQUENCE [LARGE SCALE GENOMIC DNA]</scope>
</reference>
<dbReference type="CDD" id="cd00112">
    <property type="entry name" value="LDLa"/>
    <property type="match status" value="1"/>
</dbReference>
<keyword evidence="1" id="KW-1015">Disulfide bond</keyword>
<evidence type="ECO:0000313" key="5">
    <source>
        <dbReference type="Proteomes" id="UP000494165"/>
    </source>
</evidence>
<organism evidence="4 5">
    <name type="scientific">Cloeon dipterum</name>
    <dbReference type="NCBI Taxonomy" id="197152"/>
    <lineage>
        <taxon>Eukaryota</taxon>
        <taxon>Metazoa</taxon>
        <taxon>Ecdysozoa</taxon>
        <taxon>Arthropoda</taxon>
        <taxon>Hexapoda</taxon>
        <taxon>Insecta</taxon>
        <taxon>Pterygota</taxon>
        <taxon>Palaeoptera</taxon>
        <taxon>Ephemeroptera</taxon>
        <taxon>Pisciforma</taxon>
        <taxon>Baetidae</taxon>
        <taxon>Cloeon</taxon>
    </lineage>
</organism>
<dbReference type="OrthoDB" id="6417936at2759"/>
<dbReference type="PROSITE" id="PS50068">
    <property type="entry name" value="LDLRA_2"/>
    <property type="match status" value="1"/>
</dbReference>
<feature type="chain" id="PRO_5035929154" evidence="3">
    <location>
        <begin position="24"/>
        <end position="160"/>
    </location>
</feature>
<gene>
    <name evidence="4" type="ORF">CLODIP_2_CD00143</name>
</gene>
<dbReference type="SMART" id="SM00192">
    <property type="entry name" value="LDLa"/>
    <property type="match status" value="1"/>
</dbReference>
<dbReference type="GO" id="GO:0043410">
    <property type="term" value="P:positive regulation of MAPK cascade"/>
    <property type="evidence" value="ECO:0007669"/>
    <property type="project" value="TreeGrafter"/>
</dbReference>
<name>A0A8S1CAT7_9INSE</name>
<dbReference type="PROSITE" id="PS01209">
    <property type="entry name" value="LDLRA_1"/>
    <property type="match status" value="1"/>
</dbReference>